<keyword evidence="1" id="KW-0472">Membrane</keyword>
<evidence type="ECO:0000256" key="1">
    <source>
        <dbReference type="SAM" id="Phobius"/>
    </source>
</evidence>
<protein>
    <submittedName>
        <fullName evidence="2">Uncharacterized protein</fullName>
    </submittedName>
</protein>
<accession>A0A0H2R463</accession>
<dbReference type="Proteomes" id="UP000053477">
    <property type="component" value="Unassembled WGS sequence"/>
</dbReference>
<gene>
    <name evidence="2" type="ORF">SCHPADRAFT_945949</name>
</gene>
<reference evidence="2 3" key="1">
    <citation type="submission" date="2015-04" db="EMBL/GenBank/DDBJ databases">
        <title>Complete genome sequence of Schizopora paradoxa KUC8140, a cosmopolitan wood degrader in East Asia.</title>
        <authorList>
            <consortium name="DOE Joint Genome Institute"/>
            <person name="Min B."/>
            <person name="Park H."/>
            <person name="Jang Y."/>
            <person name="Kim J.-J."/>
            <person name="Kim K.H."/>
            <person name="Pangilinan J."/>
            <person name="Lipzen A."/>
            <person name="Riley R."/>
            <person name="Grigoriev I.V."/>
            <person name="Spatafora J.W."/>
            <person name="Choi I.-G."/>
        </authorList>
    </citation>
    <scope>NUCLEOTIDE SEQUENCE [LARGE SCALE GENOMIC DNA]</scope>
    <source>
        <strain evidence="2 3">KUC8140</strain>
    </source>
</reference>
<dbReference type="AlphaFoldDB" id="A0A0H2R463"/>
<name>A0A0H2R463_9AGAM</name>
<sequence length="435" mass="47861">MTTDVPTGTFLWSVVLRLWSFSPVLIPTIIVYVAIVPVSLKVWIGAQNAPRISDDSKAPRCRTSSFLFRQDPIVDTIVLTLVLIIVCIIDKFVSGDVEAKKWIIFGILFLSGTYSLWRLPIRHLTLIVGRTTDGPPFFNQVQAEKLSDFSLIRLFAGAGICSHALLNVSSAPLPGLGYSQRVLYGSFLHLLLLGTTVSTSNERKLKTRVLITGIIGTFYTIFITGGLFYVSRGGLVPRPPSVLFPFGSFPILVQSCTSVFWSGCGFQIISLCYKMDYAFALESRKIATPVVRLRQPEGSSSSDASSTWKEIAHVVRISSSFRPVFDKPYFNASVAGVIASAVFMAAFMAWLEAHDPSMSEDGVIQFFLSPVSMPFVCAFPLALAYKRGEFSKVWGYKEKWTEGPGYVPLVSSEPPQPSTEPSAVSSWLELCEGTI</sequence>
<feature type="transmembrane region" description="Helical" evidence="1">
    <location>
        <begin position="72"/>
        <end position="93"/>
    </location>
</feature>
<feature type="transmembrane region" description="Helical" evidence="1">
    <location>
        <begin position="209"/>
        <end position="231"/>
    </location>
</feature>
<dbReference type="EMBL" id="KQ086192">
    <property type="protein sequence ID" value="KLO06614.1"/>
    <property type="molecule type" value="Genomic_DNA"/>
</dbReference>
<feature type="transmembrane region" description="Helical" evidence="1">
    <location>
        <begin position="149"/>
        <end position="166"/>
    </location>
</feature>
<feature type="transmembrane region" description="Helical" evidence="1">
    <location>
        <begin position="251"/>
        <end position="273"/>
    </location>
</feature>
<feature type="transmembrane region" description="Helical" evidence="1">
    <location>
        <begin position="99"/>
        <end position="117"/>
    </location>
</feature>
<dbReference type="InParanoid" id="A0A0H2R463"/>
<feature type="transmembrane region" description="Helical" evidence="1">
    <location>
        <begin position="363"/>
        <end position="385"/>
    </location>
</feature>
<keyword evidence="3" id="KW-1185">Reference proteome</keyword>
<keyword evidence="1" id="KW-1133">Transmembrane helix</keyword>
<organism evidence="2 3">
    <name type="scientific">Schizopora paradoxa</name>
    <dbReference type="NCBI Taxonomy" id="27342"/>
    <lineage>
        <taxon>Eukaryota</taxon>
        <taxon>Fungi</taxon>
        <taxon>Dikarya</taxon>
        <taxon>Basidiomycota</taxon>
        <taxon>Agaricomycotina</taxon>
        <taxon>Agaricomycetes</taxon>
        <taxon>Hymenochaetales</taxon>
        <taxon>Schizoporaceae</taxon>
        <taxon>Schizopora</taxon>
    </lineage>
</organism>
<keyword evidence="1" id="KW-0812">Transmembrane</keyword>
<feature type="transmembrane region" description="Helical" evidence="1">
    <location>
        <begin position="20"/>
        <end position="44"/>
    </location>
</feature>
<evidence type="ECO:0000313" key="3">
    <source>
        <dbReference type="Proteomes" id="UP000053477"/>
    </source>
</evidence>
<evidence type="ECO:0000313" key="2">
    <source>
        <dbReference type="EMBL" id="KLO06614.1"/>
    </source>
</evidence>
<proteinExistence type="predicted"/>
<feature type="transmembrane region" description="Helical" evidence="1">
    <location>
        <begin position="329"/>
        <end position="351"/>
    </location>
</feature>